<evidence type="ECO:0000313" key="2">
    <source>
        <dbReference type="EMBL" id="KAG2435916.1"/>
    </source>
</evidence>
<feature type="region of interest" description="Disordered" evidence="1">
    <location>
        <begin position="468"/>
        <end position="493"/>
    </location>
</feature>
<feature type="region of interest" description="Disordered" evidence="1">
    <location>
        <begin position="292"/>
        <end position="349"/>
    </location>
</feature>
<comment type="caution">
    <text evidence="2">The sequence shown here is derived from an EMBL/GenBank/DDBJ whole genome shotgun (WGS) entry which is preliminary data.</text>
</comment>
<gene>
    <name evidence="2" type="ORF">HXX76_007111</name>
</gene>
<name>A0A835T228_CHLIN</name>
<dbReference type="EMBL" id="JAEHOC010000014">
    <property type="protein sequence ID" value="KAG2435916.1"/>
    <property type="molecule type" value="Genomic_DNA"/>
</dbReference>
<dbReference type="Proteomes" id="UP000650467">
    <property type="component" value="Unassembled WGS sequence"/>
</dbReference>
<accession>A0A835T228</accession>
<feature type="compositionally biased region" description="Polar residues" evidence="1">
    <location>
        <begin position="295"/>
        <end position="312"/>
    </location>
</feature>
<proteinExistence type="predicted"/>
<keyword evidence="3" id="KW-1185">Reference proteome</keyword>
<evidence type="ECO:0000256" key="1">
    <source>
        <dbReference type="SAM" id="MobiDB-lite"/>
    </source>
</evidence>
<sequence>MVGGTSIPSYFRPEDGFEEADLPLHKFGMVEISPSKADSASPLGSPRTNLLAGPSTFTAFLEEFIAGGDSQEAGIIRYIRSPLTAGVAAANPAMTAAPVAIASSGCRSMSYAASGPAVGTSVSQRVASVPAAFTNMLPPVPPPAAPSAAPSAAGQTAGGTAATAEVPACNGLENVVTALVTSVHGLNEEERQQALQLAGVVLVDSSTSSQPPPQANMIGPAAAAAAAATSKVLAEVTTACAVAKQAFGQPWYNEVVLWWCHRIINSAYLAQMAEMRRADDAARAGRLAAVAGPSGASQQHGGHVATTTTKGVSGSAAPAGRVSDITKPAVGPQGKLRRQAAPARPPVPMPSARMAAAAARTQQQPTGKPVAVGSKRVRDAGDAAAALAAVQHVPDLAQHTAMTQQHQQQLLLQRPTHGQQHCPAGPRPYQDYGAFRHSVLPPRSSIVAAPAQAAAQVQAPAWHWQWQARPQAQAQQQMDSAGHAPQPQPQPQPFHAQVYSTAAVYGDGVTGVGYRYPYPPPLQQHWFADQQRGGMHALSAAAAPASSGHTGHNQ</sequence>
<reference evidence="2" key="1">
    <citation type="journal article" date="2020" name="bioRxiv">
        <title>Comparative genomics of Chlamydomonas.</title>
        <authorList>
            <person name="Craig R.J."/>
            <person name="Hasan A.R."/>
            <person name="Ness R.W."/>
            <person name="Keightley P.D."/>
        </authorList>
    </citation>
    <scope>NUCLEOTIDE SEQUENCE</scope>
    <source>
        <strain evidence="2">SAG 7.73</strain>
    </source>
</reference>
<feature type="compositionally biased region" description="Low complexity" evidence="1">
    <location>
        <begin position="468"/>
        <end position="477"/>
    </location>
</feature>
<organism evidence="2 3">
    <name type="scientific">Chlamydomonas incerta</name>
    <dbReference type="NCBI Taxonomy" id="51695"/>
    <lineage>
        <taxon>Eukaryota</taxon>
        <taxon>Viridiplantae</taxon>
        <taxon>Chlorophyta</taxon>
        <taxon>core chlorophytes</taxon>
        <taxon>Chlorophyceae</taxon>
        <taxon>CS clade</taxon>
        <taxon>Chlamydomonadales</taxon>
        <taxon>Chlamydomonadaceae</taxon>
        <taxon>Chlamydomonas</taxon>
    </lineage>
</organism>
<protein>
    <submittedName>
        <fullName evidence="2">Uncharacterized protein</fullName>
    </submittedName>
</protein>
<dbReference type="AlphaFoldDB" id="A0A835T228"/>
<evidence type="ECO:0000313" key="3">
    <source>
        <dbReference type="Proteomes" id="UP000650467"/>
    </source>
</evidence>